<dbReference type="AlphaFoldDB" id="A0A6G6BVA9"/>
<protein>
    <recommendedName>
        <fullName evidence="1">Type I restriction enzyme R protein N-terminal domain-containing protein</fullName>
    </recommendedName>
</protein>
<sequence>MCFISLNTFIKKHIKLKKIKNNIYIYCVIRKKLFLFKKEELTRQYIIFLLKKIRNYEYTNILVEFPICINGIHKRTDILVIKTHQKPHILIECKSPCIKITQKTFDQISMYNTVINAPFLWISNGITNLLFKIDKLNKKYSFEKKIP</sequence>
<name>A0A6G6BVA9_9FLAO</name>
<feature type="non-terminal residue" evidence="2">
    <location>
        <position position="147"/>
    </location>
</feature>
<dbReference type="Pfam" id="PF13588">
    <property type="entry name" value="HSDR_N_2"/>
    <property type="match status" value="1"/>
</dbReference>
<dbReference type="EMBL" id="MN041939">
    <property type="protein sequence ID" value="QID55919.1"/>
    <property type="molecule type" value="Genomic_DNA"/>
</dbReference>
<evidence type="ECO:0000259" key="1">
    <source>
        <dbReference type="Pfam" id="PF13588"/>
    </source>
</evidence>
<proteinExistence type="predicted"/>
<feature type="domain" description="Type I restriction enzyme R protein N-terminal" evidence="1">
    <location>
        <begin position="38"/>
        <end position="147"/>
    </location>
</feature>
<dbReference type="InterPro" id="IPR029464">
    <property type="entry name" value="HSDR_N"/>
</dbReference>
<reference evidence="2" key="1">
    <citation type="journal article" date="2020" name="Biol. Lett.">
        <title>Evolutionary rates are correlated between cockroach symbionts and mitochondrial genomes.</title>
        <authorList>
            <person name="Arab D.A."/>
            <person name="Bourguignon T."/>
            <person name="Wang Z."/>
            <person name="Ho S.Y.W."/>
            <person name="Lo N."/>
        </authorList>
    </citation>
    <scope>NUCLEOTIDE SEQUENCE</scope>
    <source>
        <strain evidence="2">DHOG2954</strain>
    </source>
</reference>
<accession>A0A6G6BVA9</accession>
<organism evidence="2">
    <name type="scientific">Blattabacterium sp.</name>
    <name type="common">Chorisoserrata sp.</name>
    <dbReference type="NCBI Taxonomy" id="2712796"/>
    <lineage>
        <taxon>Bacteria</taxon>
        <taxon>Pseudomonadati</taxon>
        <taxon>Bacteroidota</taxon>
        <taxon>Flavobacteriia</taxon>
        <taxon>Flavobacteriales</taxon>
        <taxon>Blattabacteriaceae</taxon>
        <taxon>Blattabacterium</taxon>
    </lineage>
</organism>
<evidence type="ECO:0000313" key="2">
    <source>
        <dbReference type="EMBL" id="QID55919.1"/>
    </source>
</evidence>